<feature type="compositionally biased region" description="Low complexity" evidence="1">
    <location>
        <begin position="112"/>
        <end position="138"/>
    </location>
</feature>
<dbReference type="RefSeq" id="WP_240439441.1">
    <property type="nucleotide sequence ID" value="NZ_JARAYT010000033.1"/>
</dbReference>
<gene>
    <name evidence="2" type="ORF">PV662_39960</name>
</gene>
<reference evidence="2 3" key="1">
    <citation type="journal article" date="2023" name="Microb. Genom.">
        <title>Mesoterricola silvestris gen. nov., sp. nov., Mesoterricola sediminis sp. nov., Geothrix oryzae sp. nov., Geothrix edaphica sp. nov., Geothrix rubra sp. nov., and Geothrix limicola sp. nov., six novel members of Acidobacteriota isolated from soils.</title>
        <authorList>
            <person name="Weisberg A.J."/>
            <person name="Pearce E."/>
            <person name="Kramer C.G."/>
            <person name="Chang J.H."/>
            <person name="Clarke C.R."/>
        </authorList>
    </citation>
    <scope>NUCLEOTIDE SEQUENCE [LARGE SCALE GENOMIC DNA]</scope>
    <source>
        <strain evidence="2 3">ID09-01A</strain>
    </source>
</reference>
<evidence type="ECO:0000256" key="1">
    <source>
        <dbReference type="SAM" id="MobiDB-lite"/>
    </source>
</evidence>
<dbReference type="EMBL" id="JARAYU010000021">
    <property type="protein sequence ID" value="MDX3705806.1"/>
    <property type="molecule type" value="Genomic_DNA"/>
</dbReference>
<comment type="caution">
    <text evidence="2">The sequence shown here is derived from an EMBL/GenBank/DDBJ whole genome shotgun (WGS) entry which is preliminary data.</text>
</comment>
<protein>
    <submittedName>
        <fullName evidence="2">Uncharacterized protein</fullName>
    </submittedName>
</protein>
<evidence type="ECO:0000313" key="3">
    <source>
        <dbReference type="Proteomes" id="UP001271274"/>
    </source>
</evidence>
<evidence type="ECO:0000313" key="2">
    <source>
        <dbReference type="EMBL" id="MDX3705806.1"/>
    </source>
</evidence>
<sequence>MLKALGIFQRATADQVWRMLRPGDSHDRITRDTLNALKEQGKVRVETRLESGHQLWVLTERGHKEAKQLLPKDVRISALRKLEYDADGEPVEVTATTNTPQPSPRPPPYSPGPGSAPRSPGRPRSATSSPTATPSTPT</sequence>
<feature type="region of interest" description="Disordered" evidence="1">
    <location>
        <begin position="83"/>
        <end position="138"/>
    </location>
</feature>
<name>A0ABU4NSW2_9ACTN</name>
<dbReference type="Proteomes" id="UP001271274">
    <property type="component" value="Unassembled WGS sequence"/>
</dbReference>
<keyword evidence="3" id="KW-1185">Reference proteome</keyword>
<feature type="compositionally biased region" description="Pro residues" evidence="1">
    <location>
        <begin position="101"/>
        <end position="111"/>
    </location>
</feature>
<proteinExistence type="predicted"/>
<organism evidence="2 3">
    <name type="scientific">Streptomyces europaeiscabiei</name>
    <dbReference type="NCBI Taxonomy" id="146819"/>
    <lineage>
        <taxon>Bacteria</taxon>
        <taxon>Bacillati</taxon>
        <taxon>Actinomycetota</taxon>
        <taxon>Actinomycetes</taxon>
        <taxon>Kitasatosporales</taxon>
        <taxon>Streptomycetaceae</taxon>
        <taxon>Streptomyces</taxon>
    </lineage>
</organism>
<accession>A0ABU4NSW2</accession>